<gene>
    <name evidence="2" type="ORF">BCR44DRAFT_34241</name>
</gene>
<protein>
    <submittedName>
        <fullName evidence="2">Uncharacterized protein</fullName>
    </submittedName>
</protein>
<evidence type="ECO:0000313" key="3">
    <source>
        <dbReference type="Proteomes" id="UP000193411"/>
    </source>
</evidence>
<keyword evidence="1" id="KW-0472">Membrane</keyword>
<dbReference type="EMBL" id="MCFL01000023">
    <property type="protein sequence ID" value="ORZ35295.1"/>
    <property type="molecule type" value="Genomic_DNA"/>
</dbReference>
<keyword evidence="3" id="KW-1185">Reference proteome</keyword>
<keyword evidence="1" id="KW-0812">Transmembrane</keyword>
<organism evidence="2 3">
    <name type="scientific">Catenaria anguillulae PL171</name>
    <dbReference type="NCBI Taxonomy" id="765915"/>
    <lineage>
        <taxon>Eukaryota</taxon>
        <taxon>Fungi</taxon>
        <taxon>Fungi incertae sedis</taxon>
        <taxon>Blastocladiomycota</taxon>
        <taxon>Blastocladiomycetes</taxon>
        <taxon>Blastocladiales</taxon>
        <taxon>Catenariaceae</taxon>
        <taxon>Catenaria</taxon>
    </lineage>
</organism>
<feature type="transmembrane region" description="Helical" evidence="1">
    <location>
        <begin position="30"/>
        <end position="51"/>
    </location>
</feature>
<accession>A0A1Y2HL50</accession>
<reference evidence="2 3" key="1">
    <citation type="submission" date="2016-07" db="EMBL/GenBank/DDBJ databases">
        <title>Pervasive Adenine N6-methylation of Active Genes in Fungi.</title>
        <authorList>
            <consortium name="DOE Joint Genome Institute"/>
            <person name="Mondo S.J."/>
            <person name="Dannebaum R.O."/>
            <person name="Kuo R.C."/>
            <person name="Labutti K."/>
            <person name="Haridas S."/>
            <person name="Kuo A."/>
            <person name="Salamov A."/>
            <person name="Ahrendt S.R."/>
            <person name="Lipzen A."/>
            <person name="Sullivan W."/>
            <person name="Andreopoulos W.B."/>
            <person name="Clum A."/>
            <person name="Lindquist E."/>
            <person name="Daum C."/>
            <person name="Ramamoorthy G.K."/>
            <person name="Gryganskyi A."/>
            <person name="Culley D."/>
            <person name="Magnuson J.K."/>
            <person name="James T.Y."/>
            <person name="O'Malley M.A."/>
            <person name="Stajich J.E."/>
            <person name="Spatafora J.W."/>
            <person name="Visel A."/>
            <person name="Grigoriev I.V."/>
        </authorList>
    </citation>
    <scope>NUCLEOTIDE SEQUENCE [LARGE SCALE GENOMIC DNA]</scope>
    <source>
        <strain evidence="2 3">PL171</strain>
    </source>
</reference>
<proteinExistence type="predicted"/>
<dbReference type="Proteomes" id="UP000193411">
    <property type="component" value="Unassembled WGS sequence"/>
</dbReference>
<evidence type="ECO:0000256" key="1">
    <source>
        <dbReference type="SAM" id="Phobius"/>
    </source>
</evidence>
<evidence type="ECO:0000313" key="2">
    <source>
        <dbReference type="EMBL" id="ORZ35295.1"/>
    </source>
</evidence>
<keyword evidence="1" id="KW-1133">Transmembrane helix</keyword>
<name>A0A1Y2HL50_9FUNG</name>
<dbReference type="AlphaFoldDB" id="A0A1Y2HL50"/>
<comment type="caution">
    <text evidence="2">The sequence shown here is derived from an EMBL/GenBank/DDBJ whole genome shotgun (WGS) entry which is preliminary data.</text>
</comment>
<sequence>MYVQEIPPGSASAAFDRDLQCVLLHHLHPLVLAFIGIMLSSFAASMGPVVIDLRDSSSDSDDDVVLWVLPSPPALMSSHRLSLSPQPFVLEQPVRLSPVRLSPTRQPLVLHQPMGPLLPCQSLMLRHFLWHVQCADGDPFDDGAALADIPGVPPTEYNYVFSICPRAADLIQLMSPDQPLSLDFKVDLVKDSSTIALVTMPDVLNKIVRLAEMTVDAKVGEKRFLCTAFGTTLSRLCWTWECASRSSHHKSIPLSLMAAVRSPRAPFSTLAASLTDQTSQCACGCAHVVRMWFHATRGAHFPTAPSSSPMRCRDHCEAPFSAVDQGKPSWYQGARISKLLDLVFEFFDKHATSSVGGTNEYSGRQC</sequence>